<evidence type="ECO:0000256" key="1">
    <source>
        <dbReference type="SAM" id="Coils"/>
    </source>
</evidence>
<dbReference type="PANTHER" id="PTHR36688">
    <property type="entry name" value="ENDO/EXONUCLEASE/PHOSPHATASE DOMAIN-CONTAINING PROTEIN"/>
    <property type="match status" value="1"/>
</dbReference>
<feature type="coiled-coil region" evidence="1">
    <location>
        <begin position="110"/>
        <end position="137"/>
    </location>
</feature>
<name>A0A0B7BRP9_9EUPU</name>
<dbReference type="InterPro" id="IPR052560">
    <property type="entry name" value="RdDP_mobile_element"/>
</dbReference>
<dbReference type="PANTHER" id="PTHR36688:SF2">
    <property type="entry name" value="ENDONUCLEASE_EXONUCLEASE_PHOSPHATASE DOMAIN-CONTAINING PROTEIN"/>
    <property type="match status" value="1"/>
</dbReference>
<gene>
    <name evidence="2" type="primary">ORF207605</name>
</gene>
<feature type="non-terminal residue" evidence="2">
    <location>
        <position position="181"/>
    </location>
</feature>
<proteinExistence type="predicted"/>
<evidence type="ECO:0000313" key="2">
    <source>
        <dbReference type="EMBL" id="CEK95562.1"/>
    </source>
</evidence>
<keyword evidence="1" id="KW-0175">Coiled coil</keyword>
<dbReference type="EMBL" id="HACG01048697">
    <property type="protein sequence ID" value="CEK95562.1"/>
    <property type="molecule type" value="Transcribed_RNA"/>
</dbReference>
<dbReference type="AlphaFoldDB" id="A0A0B7BRP9"/>
<organism evidence="2">
    <name type="scientific">Arion vulgaris</name>
    <dbReference type="NCBI Taxonomy" id="1028688"/>
    <lineage>
        <taxon>Eukaryota</taxon>
        <taxon>Metazoa</taxon>
        <taxon>Spiralia</taxon>
        <taxon>Lophotrochozoa</taxon>
        <taxon>Mollusca</taxon>
        <taxon>Gastropoda</taxon>
        <taxon>Heterobranchia</taxon>
        <taxon>Euthyneura</taxon>
        <taxon>Panpulmonata</taxon>
        <taxon>Eupulmonata</taxon>
        <taxon>Stylommatophora</taxon>
        <taxon>Helicina</taxon>
        <taxon>Arionoidea</taxon>
        <taxon>Arionidae</taxon>
        <taxon>Arion</taxon>
    </lineage>
</organism>
<protein>
    <recommendedName>
        <fullName evidence="3">Endonuclease/exonuclease/phosphatase domain-containing protein</fullName>
    </recommendedName>
</protein>
<evidence type="ECO:0008006" key="3">
    <source>
        <dbReference type="Google" id="ProtNLM"/>
    </source>
</evidence>
<reference evidence="2" key="1">
    <citation type="submission" date="2014-12" db="EMBL/GenBank/DDBJ databases">
        <title>Insight into the proteome of Arion vulgaris.</title>
        <authorList>
            <person name="Aradska J."/>
            <person name="Bulat T."/>
            <person name="Smidak R."/>
            <person name="Sarate P."/>
            <person name="Gangsoo J."/>
            <person name="Sialana F."/>
            <person name="Bilban M."/>
            <person name="Lubec G."/>
        </authorList>
    </citation>
    <scope>NUCLEOTIDE SEQUENCE</scope>
    <source>
        <tissue evidence="2">Skin</tissue>
    </source>
</reference>
<sequence>MEKYITPDLAFATSDIALKLNRTVMDQLGDSDHKPVKLSLNLKYSPQVQKPIPRWNYKRADWIQFARLSDIYCESINTHQKKIKNMTDRLNTSILRAARESIPRGARRDYKSWSEEVQNVEQKVSQARERLETEQSIDSHIALKAASAKYRRAEQSRKLHGRDEEIRHLNMDKVELKKHSR</sequence>
<accession>A0A0B7BRP9</accession>